<evidence type="ECO:0000256" key="1">
    <source>
        <dbReference type="SAM" id="Phobius"/>
    </source>
</evidence>
<reference evidence="2" key="1">
    <citation type="journal article" date="2014" name="Front. Microbiol.">
        <title>High frequency of phylogenetically diverse reductive dehalogenase-homologous genes in deep subseafloor sedimentary metagenomes.</title>
        <authorList>
            <person name="Kawai M."/>
            <person name="Futagami T."/>
            <person name="Toyoda A."/>
            <person name="Takaki Y."/>
            <person name="Nishi S."/>
            <person name="Hori S."/>
            <person name="Arai W."/>
            <person name="Tsubouchi T."/>
            <person name="Morono Y."/>
            <person name="Uchiyama I."/>
            <person name="Ito T."/>
            <person name="Fujiyama A."/>
            <person name="Inagaki F."/>
            <person name="Takami H."/>
        </authorList>
    </citation>
    <scope>NUCLEOTIDE SEQUENCE</scope>
    <source>
        <strain evidence="2">Expedition CK06-06</strain>
    </source>
</reference>
<proteinExistence type="predicted"/>
<organism evidence="2">
    <name type="scientific">marine sediment metagenome</name>
    <dbReference type="NCBI Taxonomy" id="412755"/>
    <lineage>
        <taxon>unclassified sequences</taxon>
        <taxon>metagenomes</taxon>
        <taxon>ecological metagenomes</taxon>
    </lineage>
</organism>
<keyword evidence="1" id="KW-1133">Transmembrane helix</keyword>
<dbReference type="EMBL" id="BARU01032803">
    <property type="protein sequence ID" value="GAH61981.1"/>
    <property type="molecule type" value="Genomic_DNA"/>
</dbReference>
<keyword evidence="1" id="KW-0812">Transmembrane</keyword>
<accession>X1GVQ7</accession>
<feature type="transmembrane region" description="Helical" evidence="1">
    <location>
        <begin position="23"/>
        <end position="44"/>
    </location>
</feature>
<protein>
    <submittedName>
        <fullName evidence="2">Uncharacterized protein</fullName>
    </submittedName>
</protein>
<dbReference type="AlphaFoldDB" id="X1GVQ7"/>
<feature type="transmembrane region" description="Helical" evidence="1">
    <location>
        <begin position="50"/>
        <end position="69"/>
    </location>
</feature>
<gene>
    <name evidence="2" type="ORF">S03H2_51683</name>
</gene>
<comment type="caution">
    <text evidence="2">The sequence shown here is derived from an EMBL/GenBank/DDBJ whole genome shotgun (WGS) entry which is preliminary data.</text>
</comment>
<keyword evidence="1" id="KW-0472">Membrane</keyword>
<sequence length="79" mass="9387">MIGYAIIRPKFSEKCAAQDWDALYNWFLNLRGIKIPWMLIWGFIIESFSFWWWGGLSILIPAFVLLFAGPKPYEWKAEK</sequence>
<evidence type="ECO:0000313" key="2">
    <source>
        <dbReference type="EMBL" id="GAH61981.1"/>
    </source>
</evidence>
<name>X1GVQ7_9ZZZZ</name>